<accession>A0AAV9SJL6</accession>
<evidence type="ECO:0000256" key="8">
    <source>
        <dbReference type="ARBA" id="ARBA00023136"/>
    </source>
</evidence>
<comment type="subcellular location">
    <subcellularLocation>
        <location evidence="1">Membrane</location>
        <topology evidence="1">Multi-pass membrane protein</topology>
    </subcellularLocation>
</comment>
<dbReference type="SUPFAM" id="SSF81324">
    <property type="entry name" value="Voltage-gated potassium channels"/>
    <property type="match status" value="1"/>
</dbReference>
<keyword evidence="6" id="KW-0915">Sodium</keyword>
<dbReference type="GO" id="GO:0086010">
    <property type="term" value="P:membrane depolarization during action potential"/>
    <property type="evidence" value="ECO:0007669"/>
    <property type="project" value="TreeGrafter"/>
</dbReference>
<proteinExistence type="predicted"/>
<dbReference type="InterPro" id="IPR043203">
    <property type="entry name" value="VGCC_Ca_Na"/>
</dbReference>
<gene>
    <name evidence="14" type="ORF">CRENBAI_017335</name>
</gene>
<keyword evidence="15" id="KW-1185">Reference proteome</keyword>
<name>A0AAV9SJL6_9TELE</name>
<keyword evidence="9" id="KW-0325">Glycoprotein</keyword>
<evidence type="ECO:0000256" key="1">
    <source>
        <dbReference type="ARBA" id="ARBA00004141"/>
    </source>
</evidence>
<evidence type="ECO:0000256" key="7">
    <source>
        <dbReference type="ARBA" id="ARBA00023065"/>
    </source>
</evidence>
<evidence type="ECO:0000256" key="9">
    <source>
        <dbReference type="ARBA" id="ARBA00023180"/>
    </source>
</evidence>
<organism evidence="14 15">
    <name type="scientific">Crenichthys baileyi</name>
    <name type="common">White River springfish</name>
    <dbReference type="NCBI Taxonomy" id="28760"/>
    <lineage>
        <taxon>Eukaryota</taxon>
        <taxon>Metazoa</taxon>
        <taxon>Chordata</taxon>
        <taxon>Craniata</taxon>
        <taxon>Vertebrata</taxon>
        <taxon>Euteleostomi</taxon>
        <taxon>Actinopterygii</taxon>
        <taxon>Neopterygii</taxon>
        <taxon>Teleostei</taxon>
        <taxon>Neoteleostei</taxon>
        <taxon>Acanthomorphata</taxon>
        <taxon>Ovalentaria</taxon>
        <taxon>Atherinomorphae</taxon>
        <taxon>Cyprinodontiformes</taxon>
        <taxon>Goodeidae</taxon>
        <taxon>Crenichthys</taxon>
    </lineage>
</organism>
<reference evidence="14 15" key="1">
    <citation type="submission" date="2021-06" db="EMBL/GenBank/DDBJ databases">
        <authorList>
            <person name="Palmer J.M."/>
        </authorList>
    </citation>
    <scope>NUCLEOTIDE SEQUENCE [LARGE SCALE GENOMIC DNA]</scope>
    <source>
        <strain evidence="14 15">MEX-2019</strain>
        <tissue evidence="14">Muscle</tissue>
    </source>
</reference>
<dbReference type="InterPro" id="IPR005821">
    <property type="entry name" value="Ion_trans_dom"/>
</dbReference>
<dbReference type="Pfam" id="PF00520">
    <property type="entry name" value="Ion_trans"/>
    <property type="match status" value="1"/>
</dbReference>
<dbReference type="GO" id="GO:0005248">
    <property type="term" value="F:voltage-gated sodium channel activity"/>
    <property type="evidence" value="ECO:0007669"/>
    <property type="project" value="TreeGrafter"/>
</dbReference>
<evidence type="ECO:0000256" key="2">
    <source>
        <dbReference type="ARBA" id="ARBA00022448"/>
    </source>
</evidence>
<evidence type="ECO:0000256" key="5">
    <source>
        <dbReference type="ARBA" id="ARBA00022989"/>
    </source>
</evidence>
<dbReference type="GO" id="GO:0001518">
    <property type="term" value="C:voltage-gated sodium channel complex"/>
    <property type="evidence" value="ECO:0007669"/>
    <property type="project" value="TreeGrafter"/>
</dbReference>
<dbReference type="PANTHER" id="PTHR10037">
    <property type="entry name" value="VOLTAGE-GATED CATION CHANNEL CALCIUM AND SODIUM"/>
    <property type="match status" value="1"/>
</dbReference>
<keyword evidence="7" id="KW-0406">Ion transport</keyword>
<keyword evidence="4" id="KW-0851">Voltage-gated channel</keyword>
<dbReference type="EMBL" id="JAHHUM010000329">
    <property type="protein sequence ID" value="KAK5620882.1"/>
    <property type="molecule type" value="Genomic_DNA"/>
</dbReference>
<keyword evidence="3 12" id="KW-0812">Transmembrane</keyword>
<dbReference type="GO" id="GO:0019228">
    <property type="term" value="P:neuronal action potential"/>
    <property type="evidence" value="ECO:0007669"/>
    <property type="project" value="TreeGrafter"/>
</dbReference>
<evidence type="ECO:0000256" key="10">
    <source>
        <dbReference type="ARBA" id="ARBA00023201"/>
    </source>
</evidence>
<keyword evidence="11" id="KW-0407">Ion channel</keyword>
<sequence>MARQIFTYIFKPGEGAKGLPTAPKKFSSPNGAGRFLIISVLGYLAQFIMANQVTNLRVLRMFRALRPLRAASRFAGIRVSLVSLVANTLGYSDLAAIKSLRTLRALRPLRALSRFEGMRVRVSINLSKHTRAPAASN</sequence>
<keyword evidence="5 12" id="KW-1133">Transmembrane helix</keyword>
<feature type="transmembrane region" description="Helical" evidence="12">
    <location>
        <begin position="74"/>
        <end position="97"/>
    </location>
</feature>
<dbReference type="PANTHER" id="PTHR10037:SF208">
    <property type="entry name" value="SODIUM CHANNEL PROTEIN TYPE 10 SUBUNIT ALPHA"/>
    <property type="match status" value="1"/>
</dbReference>
<feature type="domain" description="Ion transport" evidence="13">
    <location>
        <begin position="35"/>
        <end position="86"/>
    </location>
</feature>
<protein>
    <recommendedName>
        <fullName evidence="13">Ion transport domain-containing protein</fullName>
    </recommendedName>
</protein>
<keyword evidence="8 12" id="KW-0472">Membrane</keyword>
<feature type="transmembrane region" description="Helical" evidence="12">
    <location>
        <begin position="35"/>
        <end position="54"/>
    </location>
</feature>
<evidence type="ECO:0000313" key="14">
    <source>
        <dbReference type="EMBL" id="KAK5620882.1"/>
    </source>
</evidence>
<evidence type="ECO:0000256" key="11">
    <source>
        <dbReference type="ARBA" id="ARBA00023303"/>
    </source>
</evidence>
<evidence type="ECO:0000256" key="4">
    <source>
        <dbReference type="ARBA" id="ARBA00022882"/>
    </source>
</evidence>
<keyword evidence="10" id="KW-0739">Sodium transport</keyword>
<evidence type="ECO:0000256" key="12">
    <source>
        <dbReference type="SAM" id="Phobius"/>
    </source>
</evidence>
<evidence type="ECO:0000256" key="6">
    <source>
        <dbReference type="ARBA" id="ARBA00023053"/>
    </source>
</evidence>
<dbReference type="AlphaFoldDB" id="A0AAV9SJL6"/>
<evidence type="ECO:0000313" key="15">
    <source>
        <dbReference type="Proteomes" id="UP001311232"/>
    </source>
</evidence>
<evidence type="ECO:0000259" key="13">
    <source>
        <dbReference type="Pfam" id="PF00520"/>
    </source>
</evidence>
<keyword evidence="2" id="KW-0813">Transport</keyword>
<dbReference type="Proteomes" id="UP001311232">
    <property type="component" value="Unassembled WGS sequence"/>
</dbReference>
<evidence type="ECO:0000256" key="3">
    <source>
        <dbReference type="ARBA" id="ARBA00022692"/>
    </source>
</evidence>
<comment type="caution">
    <text evidence="14">The sequence shown here is derived from an EMBL/GenBank/DDBJ whole genome shotgun (WGS) entry which is preliminary data.</text>
</comment>